<feature type="domain" description="G-patch" evidence="9">
    <location>
        <begin position="2475"/>
        <end position="2495"/>
    </location>
</feature>
<evidence type="ECO:0000313" key="11">
    <source>
        <dbReference type="Proteomes" id="UP000663873"/>
    </source>
</evidence>
<feature type="region of interest" description="Disordered" evidence="7">
    <location>
        <begin position="2508"/>
        <end position="2529"/>
    </location>
</feature>
<dbReference type="InterPro" id="IPR045206">
    <property type="entry name" value="Maestro_heat-like_prot"/>
</dbReference>
<feature type="compositionally biased region" description="Low complexity" evidence="7">
    <location>
        <begin position="1907"/>
        <end position="1929"/>
    </location>
</feature>
<dbReference type="InterPro" id="IPR011666">
    <property type="entry name" value="DUF1604"/>
</dbReference>
<dbReference type="Pfam" id="PF23210">
    <property type="entry name" value="HEAT_Maestro_2"/>
    <property type="match status" value="1"/>
</dbReference>
<dbReference type="InterPro" id="IPR055408">
    <property type="entry name" value="HEAT_MROH2B-like"/>
</dbReference>
<evidence type="ECO:0000256" key="6">
    <source>
        <dbReference type="ARBA" id="ARBA00023136"/>
    </source>
</evidence>
<feature type="compositionally biased region" description="Polar residues" evidence="7">
    <location>
        <begin position="1872"/>
        <end position="1894"/>
    </location>
</feature>
<feature type="compositionally biased region" description="Polar residues" evidence="7">
    <location>
        <begin position="2723"/>
        <end position="2739"/>
    </location>
</feature>
<dbReference type="InterPro" id="IPR055406">
    <property type="entry name" value="HEAT_Maestro"/>
</dbReference>
<name>A0A820E412_9BILA</name>
<accession>A0A820E412</accession>
<keyword evidence="6 8" id="KW-0472">Membrane</keyword>
<dbReference type="Gene3D" id="1.25.10.10">
    <property type="entry name" value="Leucine-rich Repeat Variant"/>
    <property type="match status" value="1"/>
</dbReference>
<reference evidence="10" key="1">
    <citation type="submission" date="2021-02" db="EMBL/GenBank/DDBJ databases">
        <authorList>
            <person name="Nowell W R."/>
        </authorList>
    </citation>
    <scope>NUCLEOTIDE SEQUENCE</scope>
</reference>
<evidence type="ECO:0000256" key="2">
    <source>
        <dbReference type="ARBA" id="ARBA00008600"/>
    </source>
</evidence>
<dbReference type="Pfam" id="PF23227">
    <property type="entry name" value="HEAT_MROH2B_C"/>
    <property type="match status" value="1"/>
</dbReference>
<dbReference type="Pfam" id="PF01585">
    <property type="entry name" value="G-patch"/>
    <property type="match status" value="1"/>
</dbReference>
<comment type="caution">
    <text evidence="10">The sequence shown here is derived from an EMBL/GenBank/DDBJ whole genome shotgun (WGS) entry which is preliminary data.</text>
</comment>
<evidence type="ECO:0000256" key="1">
    <source>
        <dbReference type="ARBA" id="ARBA00004141"/>
    </source>
</evidence>
<evidence type="ECO:0000256" key="7">
    <source>
        <dbReference type="SAM" id="MobiDB-lite"/>
    </source>
</evidence>
<dbReference type="InterPro" id="IPR048465">
    <property type="entry name" value="Maestro-like_HEAT"/>
</dbReference>
<dbReference type="EMBL" id="CAJOBP010000972">
    <property type="protein sequence ID" value="CAF4241125.1"/>
    <property type="molecule type" value="Genomic_DNA"/>
</dbReference>
<dbReference type="PANTHER" id="PTHR23120">
    <property type="entry name" value="MAESTRO-RELATED HEAT DOMAIN-CONTAINING"/>
    <property type="match status" value="1"/>
</dbReference>
<dbReference type="GO" id="GO:0006397">
    <property type="term" value="P:mRNA processing"/>
    <property type="evidence" value="ECO:0007669"/>
    <property type="project" value="InterPro"/>
</dbReference>
<feature type="compositionally biased region" description="Basic and acidic residues" evidence="7">
    <location>
        <begin position="2406"/>
        <end position="2426"/>
    </location>
</feature>
<dbReference type="Pfam" id="PF00520">
    <property type="entry name" value="Ion_trans"/>
    <property type="match status" value="1"/>
</dbReference>
<dbReference type="Gene3D" id="1.10.287.70">
    <property type="match status" value="1"/>
</dbReference>
<feature type="compositionally biased region" description="Polar residues" evidence="7">
    <location>
        <begin position="1636"/>
        <end position="1646"/>
    </location>
</feature>
<evidence type="ECO:0000256" key="8">
    <source>
        <dbReference type="SAM" id="Phobius"/>
    </source>
</evidence>
<feature type="region of interest" description="Disordered" evidence="7">
    <location>
        <begin position="2707"/>
        <end position="2739"/>
    </location>
</feature>
<organism evidence="10 11">
    <name type="scientific">Rotaria socialis</name>
    <dbReference type="NCBI Taxonomy" id="392032"/>
    <lineage>
        <taxon>Eukaryota</taxon>
        <taxon>Metazoa</taxon>
        <taxon>Spiralia</taxon>
        <taxon>Gnathifera</taxon>
        <taxon>Rotifera</taxon>
        <taxon>Eurotatoria</taxon>
        <taxon>Bdelloidea</taxon>
        <taxon>Philodinida</taxon>
        <taxon>Philodinidae</taxon>
        <taxon>Rotaria</taxon>
    </lineage>
</organism>
<dbReference type="GO" id="GO:0005216">
    <property type="term" value="F:monoatomic ion channel activity"/>
    <property type="evidence" value="ECO:0007669"/>
    <property type="project" value="InterPro"/>
</dbReference>
<feature type="region of interest" description="Disordered" evidence="7">
    <location>
        <begin position="1636"/>
        <end position="1658"/>
    </location>
</feature>
<dbReference type="PROSITE" id="PS50174">
    <property type="entry name" value="G_PATCH"/>
    <property type="match status" value="1"/>
</dbReference>
<dbReference type="InterPro" id="IPR016024">
    <property type="entry name" value="ARM-type_fold"/>
</dbReference>
<keyword evidence="11" id="KW-1185">Reference proteome</keyword>
<dbReference type="GO" id="GO:0005737">
    <property type="term" value="C:cytoplasm"/>
    <property type="evidence" value="ECO:0007669"/>
    <property type="project" value="TreeGrafter"/>
</dbReference>
<keyword evidence="3 8" id="KW-0812">Transmembrane</keyword>
<dbReference type="InterPro" id="IPR011989">
    <property type="entry name" value="ARM-like"/>
</dbReference>
<keyword evidence="5 8" id="KW-1133">Transmembrane helix</keyword>
<comment type="subcellular location">
    <subcellularLocation>
        <location evidence="1">Membrane</location>
        <topology evidence="1">Multi-pass membrane protein</topology>
    </subcellularLocation>
</comment>
<evidence type="ECO:0000256" key="4">
    <source>
        <dbReference type="ARBA" id="ARBA00022737"/>
    </source>
</evidence>
<keyword evidence="4" id="KW-0677">Repeat</keyword>
<protein>
    <recommendedName>
        <fullName evidence="9">G-patch domain-containing protein</fullName>
    </recommendedName>
</protein>
<evidence type="ECO:0000259" key="9">
    <source>
        <dbReference type="PROSITE" id="PS50174"/>
    </source>
</evidence>
<dbReference type="Proteomes" id="UP000663873">
    <property type="component" value="Unassembled WGS sequence"/>
</dbReference>
<feature type="compositionally biased region" description="Pro residues" evidence="7">
    <location>
        <begin position="2710"/>
        <end position="2721"/>
    </location>
</feature>
<dbReference type="Pfam" id="PF21047">
    <property type="entry name" value="HEAT_Maestro"/>
    <property type="match status" value="1"/>
</dbReference>
<dbReference type="InterPro" id="IPR056282">
    <property type="entry name" value="MROH2B-like_N_HEAT"/>
</dbReference>
<dbReference type="SUPFAM" id="SSF48371">
    <property type="entry name" value="ARM repeat"/>
    <property type="match status" value="3"/>
</dbReference>
<feature type="compositionally biased region" description="Acidic residues" evidence="7">
    <location>
        <begin position="3036"/>
        <end position="3050"/>
    </location>
</feature>
<feature type="region of interest" description="Disordered" evidence="7">
    <location>
        <begin position="1848"/>
        <end position="1931"/>
    </location>
</feature>
<dbReference type="PANTHER" id="PTHR23120:SF0">
    <property type="entry name" value="MAESTRO HEAT-LIKE REPEAT FAMILY MEMBER 1"/>
    <property type="match status" value="1"/>
</dbReference>
<dbReference type="InterPro" id="IPR000467">
    <property type="entry name" value="G_patch_dom"/>
</dbReference>
<dbReference type="InterPro" id="IPR005821">
    <property type="entry name" value="Ion_trans_dom"/>
</dbReference>
<evidence type="ECO:0000256" key="5">
    <source>
        <dbReference type="ARBA" id="ARBA00022989"/>
    </source>
</evidence>
<feature type="transmembrane region" description="Helical" evidence="8">
    <location>
        <begin position="3235"/>
        <end position="3260"/>
    </location>
</feature>
<comment type="similarity">
    <text evidence="2">Belongs to the GPATCH1 family.</text>
</comment>
<feature type="compositionally biased region" description="Polar residues" evidence="7">
    <location>
        <begin position="3011"/>
        <end position="3027"/>
    </location>
</feature>
<dbReference type="GO" id="GO:0016020">
    <property type="term" value="C:membrane"/>
    <property type="evidence" value="ECO:0007669"/>
    <property type="project" value="UniProtKB-SubCell"/>
</dbReference>
<feature type="region of interest" description="Disordered" evidence="7">
    <location>
        <begin position="2981"/>
        <end position="3070"/>
    </location>
</feature>
<feature type="region of interest" description="Disordered" evidence="7">
    <location>
        <begin position="2756"/>
        <end position="2780"/>
    </location>
</feature>
<evidence type="ECO:0000313" key="10">
    <source>
        <dbReference type="EMBL" id="CAF4241125.1"/>
    </source>
</evidence>
<feature type="region of interest" description="Disordered" evidence="7">
    <location>
        <begin position="351"/>
        <end position="379"/>
    </location>
</feature>
<proteinExistence type="inferred from homology"/>
<dbReference type="Pfam" id="PF07713">
    <property type="entry name" value="DUF1604"/>
    <property type="match status" value="1"/>
</dbReference>
<feature type="compositionally biased region" description="Acidic residues" evidence="7">
    <location>
        <begin position="2982"/>
        <end position="2994"/>
    </location>
</feature>
<evidence type="ECO:0000256" key="3">
    <source>
        <dbReference type="ARBA" id="ARBA00022692"/>
    </source>
</evidence>
<gene>
    <name evidence="10" type="ORF">UJA718_LOCUS8943</name>
</gene>
<dbReference type="Pfam" id="PF23221">
    <property type="entry name" value="HEAT_MROH2B_1st"/>
    <property type="match status" value="1"/>
</dbReference>
<dbReference type="GO" id="GO:0003676">
    <property type="term" value="F:nucleic acid binding"/>
    <property type="evidence" value="ECO:0007669"/>
    <property type="project" value="InterPro"/>
</dbReference>
<feature type="region of interest" description="Disordered" evidence="7">
    <location>
        <begin position="2406"/>
        <end position="2429"/>
    </location>
</feature>
<dbReference type="SUPFAM" id="SSF81324">
    <property type="entry name" value="Voltage-gated potassium channels"/>
    <property type="match status" value="1"/>
</dbReference>
<sequence length="3362" mass="380850">MNDNQQRLVQYLSVVIHFTRYTPEKCTLSESHYLHALCTLISHPKLTEDHTINNGNKLLIFILLQQLLTEKIFLTNTLTYEHDFKQQLPMCLIIVDHEDQELILYNRLFLFIYYNILKQICQYSWLYSKELALHKNMSWALKNVLPYVHLYPDACEQLSTICKIISRANRDNLTVDDQQLIIEFKKELYSLIYRFNDIRSSWSIILDLTRDMCDLQASHDERFQILTRRGLPVLTTIFLTIFTSYHDQTQTQISTIQNDLIYLLCLIANLLDTADIHIKKPQTNSTTNMRNIVGTQWKEKMELVAKLLLLLNSYNSSEIRQRAFDLLKKVIVQLTIQDLTQVASHIKTTHEQAASQSHPQLGPYFPRRKQPINNSQQQGTIDHIGNQSVHTPFRPHFGMYFKTQLLETSKGRDLDFDRAVHAYYSPYHFFIDSLARYAYNQNSLSGSILNLVTLVACEGVQSMHLCLFAKLCLEISNQSTTSAQTLIHDLLQTSSSYYFHHFIEIVLIDERISLYQIDNYSFLYTYLPMILSMKKSSAPTTPTSSATAAATAANITTDSIQMFIQRLEQLLNKTCEHCLQSIFNESQTNLDWLQSYKKLLKSINYSNTQIIGDVKALEIYLHCQLTNDKTLTIALIDTLSDRNDKVRDSVAQSIVDTGKKLPKLTVKLCTNYLDKHQKLPESHRAAILRVIQRILSYQQEKEGETPFDGDTFPLLTRVTVNELTMPKELVPLWQQAASDVLVEIGKCEPDLVCTALLPHMQAGQLPQFFVLQTVGSLAEANPRGMVHQLRPMFTRILPMMGMVKQENYRWVYTAVLYKFCLSLIDFQANGDETARAEFAPQQYENDAFAAYEVFLTSAWIGSKELKVRNICVQAIGRLAYLFSSTKFTEQFPRLIQNVLGLYRKTVDHLFVSETLNSVVLLAHQYNVAQLKLSMDAILREVFNEIQINYDAFENGNEQAIKNQNELLRTLSILGKHAPQSIWPWLLQRMDQAGTNDKVRIVLLVIYRHLVYAFGNDAPSTPFDYKSLLVSSLRPTLNTATLKITKYLSQLIVAMACHGYLQLEGRTFLIEYIVRNCTFPLTLNEDIKADSTAVPTVDVRIMCRNILNAFSSTIAGMEDVLWPLLIEFLIPEMYTGAFGIITKALAQSGQQQIAAKKDSFWIDFDALVNLPKPNELIARCFVLLGEPLVEESRGVSILNFLRIAVTELQTDLRELWEKVIPRLLQNLTDDDENKKFDSANWQDLILKFLSKSLDVIEREDWISDIGACFVKQLPLYLKLERERGFAYKCIGIVLRKSKVNEFVSRTLESMTTAINFHHENERNGWATMFGFCSTTHLDIVLQRLDLYLKLGDSKSSSSTSSGGGGGGGLFGFLSSKTDTHSDLSRATTLLAYAYVSIYAALDLIISRMETSILISAVKIARTIKEEIGKSIVAKSFVILAQSMNKNHLKTDFTFASRNDLIHEMVNYITNESSAKLQPTTYNQCIKACHALIILQPEQTLPEKYQLARAALYWYCSAKIELPSTQKEEVSMSLGALMIELLSLGDSQETFPNLINLLEPFCLSLHGYERARAFDILNQVIQSNPMNKLKEQNLIDLGGVMAICLMYLTDTETTVELATNASLTRLLRLQAQLATGALENSNDSQSANEQDKSVSDDTIQSLSGNLEPSCLLSFIEKSTEIVADTRAVGSVVVCNVLCKIFDCRHGELVDQIDYIFSIMLNKYNQITNEDVLRALRGAFKQLSLSCSTRVFSTLMNFGVPFTKNLVTIIHDLADNRPLTEAVLAQIMECWSRSLPFEEKSSQRYATAQPFMALYLLNQWFQSERMCDLGEYAFPRLFVALFIRMASHVDTSPPQNVPPLRRIAPPHGSSRRDSIGSSTNNVSVPNATATNSSSAKKPTSRLGLFDSKSSRSSSKASTTTEQSSSNTGSSNSELKKIDPWRLSNDCMMHFLKVYKCQSEINSLMPWEKMAKFDTADSALEVLAQGLSRCNHINQKQLNVIIELLGQILDGPYDIQRVCVSAFFAELIKCNPDDSDDQRFVRELIRYLLGRLVDHNIYVRKFCLRGLGWWRPVRDSSDDKGLPTTILASLISGLDDRDDKDDLLTLEAMCSLSNVIAVMNEDEVRPILMNVLLRIRPCFEKEESKVRSAAFTLFGKMASVSEGNSREAFVEQIFSSLITLTLHLNDPVEIVRESCKTCFQSIAPLLDQPTLVELFKETLKPKISLAYPEFISDFAKLLVQQYPYKVNFFIMNCIIFFKNPVSELRANAAIVAGYLIFNLTEEQINNLSKEHILNAFLILLKDSNPDIQYFILMSSRYAGFGSKNDDNESTENFVTIGTHFDPAEPTNSTSILATLGRKASKLVDLSSSSYGYDGKRFHGAFTGGFNAGFYNTVGSIEGWRPSEFKSSRTERAEKRSFEPEDYMDKGDFGEHGINPKQIKIRSTFDQNEAVTRSGTKQPTGTLSQRTNEDILRDMIRVKTLSIGKKILMSMGWKPGEGVGAKMSRKHRKKLKWSLTQEASKELPPSPPKLDPQQTPGVKVYGVAMPPPSFQQNMHKISRLDDDDDDDDFDEQLYANVSLPPLDYEVHFQLQKREHHGIGYKGLESLNLFGHTNLFDQPSVEKQIKNVKIRGQAFGVGIEEDEDDKDLFAEDDLKQYDYELTTPSDSTTDIMRQKAQENNFVLKFVRYQSMSMPVVYPPPTLPMDFRVGHRFPKSAMPPPLPPPPVPSAVTSTNEQQPRQPSVQHDANTRGLLLGDLSFLSRPPPNVTVPPSPKVEVPPEKVTPAPTQSLAWDVEKERSAKITPAPTDSARTQFLEGVKNRFTPSSDYIQLTERQSLEVALENDLKKAVSMNLYGDLTRSTTDWKPNPLLCKRMNIPNPYSDDAYDDSKESKKSRRQLCSNLFEHLFTQSTTEPAISSEQSSPTITLPIITSNSTETMKPAQTIPPIVPKAQPPAPPKLEFATIESFEKENQERPPLDLFSAIFDNQNSDEDEDDDNEQEAQEKKPNDIISKPINPPSTFVSNPSITKPSAPSKTIHKLDSDTSDSSDSSIEEIEVTAESSAMYGPTVPSALPSRPKAERDSSIWIKIANTSEQYEELKQKKKHKKKKKHHKKLIYNCFLSDYLGVPQLNSSQRLFRALHAIRIIRIHNLLRFVVETILIALSNIYNILLLELVIVTVFALLSIEFESDTPVRDSSKYNPYENYTEALYSYYMCITLEGVNEVAEQILQLDSPQFTTAIGLAFYIFAALVTYSVGQLLAAVIAATLGKAIDRRTRDISSKSIKHHTTKLLGLKRPSINEKKIPKSRCNTMDEIDNFSRLKPDDLALLILLFQTLDKNVNEYDNILRDIRHVAEFISKFNRKKTSISSH</sequence>
<feature type="compositionally biased region" description="Pro residues" evidence="7">
    <location>
        <begin position="2756"/>
        <end position="2767"/>
    </location>
</feature>